<dbReference type="InterPro" id="IPR036271">
    <property type="entry name" value="Tet_transcr_reg_TetR-rel_C_sf"/>
</dbReference>
<organism evidence="7 8">
    <name type="scientific">Amycolatopsis albispora</name>
    <dbReference type="NCBI Taxonomy" id="1804986"/>
    <lineage>
        <taxon>Bacteria</taxon>
        <taxon>Bacillati</taxon>
        <taxon>Actinomycetota</taxon>
        <taxon>Actinomycetes</taxon>
        <taxon>Pseudonocardiales</taxon>
        <taxon>Pseudonocardiaceae</taxon>
        <taxon>Amycolatopsis</taxon>
    </lineage>
</organism>
<dbReference type="AlphaFoldDB" id="A0A344LBN7"/>
<dbReference type="PANTHER" id="PTHR30055">
    <property type="entry name" value="HTH-TYPE TRANSCRIPTIONAL REGULATOR RUTR"/>
    <property type="match status" value="1"/>
</dbReference>
<feature type="DNA-binding region" description="H-T-H motif" evidence="5">
    <location>
        <begin position="31"/>
        <end position="50"/>
    </location>
</feature>
<dbReference type="PRINTS" id="PR00455">
    <property type="entry name" value="HTHTETR"/>
</dbReference>
<keyword evidence="1" id="KW-0678">Repressor</keyword>
<evidence type="ECO:0000256" key="1">
    <source>
        <dbReference type="ARBA" id="ARBA00022491"/>
    </source>
</evidence>
<feature type="domain" description="HTH tetR-type" evidence="6">
    <location>
        <begin position="8"/>
        <end position="68"/>
    </location>
</feature>
<dbReference type="SUPFAM" id="SSF48498">
    <property type="entry name" value="Tetracyclin repressor-like, C-terminal domain"/>
    <property type="match status" value="1"/>
</dbReference>
<dbReference type="Pfam" id="PF13977">
    <property type="entry name" value="TetR_C_6"/>
    <property type="match status" value="1"/>
</dbReference>
<keyword evidence="8" id="KW-1185">Reference proteome</keyword>
<accession>A0A344LBN7</accession>
<evidence type="ECO:0000259" key="6">
    <source>
        <dbReference type="PROSITE" id="PS50977"/>
    </source>
</evidence>
<dbReference type="InterPro" id="IPR001647">
    <property type="entry name" value="HTH_TetR"/>
</dbReference>
<dbReference type="RefSeq" id="WP_113694698.1">
    <property type="nucleotide sequence ID" value="NZ_CP015163.1"/>
</dbReference>
<keyword evidence="2" id="KW-0805">Transcription regulation</keyword>
<dbReference type="PROSITE" id="PS50977">
    <property type="entry name" value="HTH_TETR_2"/>
    <property type="match status" value="1"/>
</dbReference>
<reference evidence="7 8" key="1">
    <citation type="submission" date="2016-04" db="EMBL/GenBank/DDBJ databases">
        <title>Complete genome sequence and analysis of deep-sea sediment isolate, Amycolatopsis sp. WP1.</title>
        <authorList>
            <person name="Wang H."/>
            <person name="Chen S."/>
            <person name="Wu Q."/>
        </authorList>
    </citation>
    <scope>NUCLEOTIDE SEQUENCE [LARGE SCALE GENOMIC DNA]</scope>
    <source>
        <strain evidence="7 8">WP1</strain>
    </source>
</reference>
<proteinExistence type="predicted"/>
<dbReference type="SUPFAM" id="SSF46689">
    <property type="entry name" value="Homeodomain-like"/>
    <property type="match status" value="1"/>
</dbReference>
<dbReference type="GO" id="GO:0000976">
    <property type="term" value="F:transcription cis-regulatory region binding"/>
    <property type="evidence" value="ECO:0007669"/>
    <property type="project" value="TreeGrafter"/>
</dbReference>
<evidence type="ECO:0000256" key="4">
    <source>
        <dbReference type="ARBA" id="ARBA00023163"/>
    </source>
</evidence>
<dbReference type="InterPro" id="IPR039538">
    <property type="entry name" value="BetI_C"/>
</dbReference>
<evidence type="ECO:0000256" key="5">
    <source>
        <dbReference type="PROSITE-ProRule" id="PRU00335"/>
    </source>
</evidence>
<dbReference type="InterPro" id="IPR050109">
    <property type="entry name" value="HTH-type_TetR-like_transc_reg"/>
</dbReference>
<dbReference type="Gene3D" id="1.10.357.10">
    <property type="entry name" value="Tetracycline Repressor, domain 2"/>
    <property type="match status" value="1"/>
</dbReference>
<evidence type="ECO:0000256" key="3">
    <source>
        <dbReference type="ARBA" id="ARBA00023125"/>
    </source>
</evidence>
<dbReference type="InterPro" id="IPR009057">
    <property type="entry name" value="Homeodomain-like_sf"/>
</dbReference>
<evidence type="ECO:0000313" key="8">
    <source>
        <dbReference type="Proteomes" id="UP000250434"/>
    </source>
</evidence>
<gene>
    <name evidence="7" type="ORF">A4R43_25655</name>
</gene>
<evidence type="ECO:0000313" key="7">
    <source>
        <dbReference type="EMBL" id="AXB45461.1"/>
    </source>
</evidence>
<dbReference type="OrthoDB" id="9816296at2"/>
<dbReference type="PANTHER" id="PTHR30055:SF234">
    <property type="entry name" value="HTH-TYPE TRANSCRIPTIONAL REGULATOR BETI"/>
    <property type="match status" value="1"/>
</dbReference>
<dbReference type="KEGG" id="aab:A4R43_25655"/>
<sequence>MPKVVDRAERKREIAAALLTLVAREGIEAVSIRTVAAEAGISAGAVQKYFATKEELLREAFDLTGLALVERWRELDTTGSILDVLRRHIHAALPLDEPSRSELLVVLVFTAQAVTRPEWVDKLREDYAWTVDVTTQFIRYGQDNGEFRAELPAERLAEVVIALTEGIASRMLHAEPGGEVHTGLLSSLDLALRELLIPR</sequence>
<dbReference type="Proteomes" id="UP000250434">
    <property type="component" value="Chromosome"/>
</dbReference>
<dbReference type="GO" id="GO:0003700">
    <property type="term" value="F:DNA-binding transcription factor activity"/>
    <property type="evidence" value="ECO:0007669"/>
    <property type="project" value="TreeGrafter"/>
</dbReference>
<dbReference type="Pfam" id="PF00440">
    <property type="entry name" value="TetR_N"/>
    <property type="match status" value="1"/>
</dbReference>
<protein>
    <submittedName>
        <fullName evidence="7">Transcriptional regulator</fullName>
    </submittedName>
</protein>
<keyword evidence="3 5" id="KW-0238">DNA-binding</keyword>
<keyword evidence="4" id="KW-0804">Transcription</keyword>
<evidence type="ECO:0000256" key="2">
    <source>
        <dbReference type="ARBA" id="ARBA00023015"/>
    </source>
</evidence>
<name>A0A344LBN7_9PSEU</name>
<dbReference type="EMBL" id="CP015163">
    <property type="protein sequence ID" value="AXB45461.1"/>
    <property type="molecule type" value="Genomic_DNA"/>
</dbReference>